<organism evidence="1">
    <name type="scientific">Escherichia coli</name>
    <dbReference type="NCBI Taxonomy" id="562"/>
    <lineage>
        <taxon>Bacteria</taxon>
        <taxon>Pseudomonadati</taxon>
        <taxon>Pseudomonadota</taxon>
        <taxon>Gammaproteobacteria</taxon>
        <taxon>Enterobacterales</taxon>
        <taxon>Enterobacteriaceae</taxon>
        <taxon>Escherichia</taxon>
    </lineage>
</organism>
<dbReference type="AlphaFoldDB" id="A0A160HRL5"/>
<geneLocation type="plasmid" evidence="1">
    <name>U2501</name>
</geneLocation>
<dbReference type="EMBL" id="KU980950">
    <property type="protein sequence ID" value="ANC48432.1"/>
    <property type="molecule type" value="Genomic_DNA"/>
</dbReference>
<name>A0A160HRL5_ECOLX</name>
<keyword evidence="1" id="KW-0614">Plasmid</keyword>
<evidence type="ECO:0000313" key="1">
    <source>
        <dbReference type="EMBL" id="ANC48432.1"/>
    </source>
</evidence>
<accession>A0A160HRL5</accession>
<reference evidence="1" key="1">
    <citation type="submission" date="2016-03" db="EMBL/GenBank/DDBJ databases">
        <title>E. coli WE-0250 MDR strain plasmid U2501.</title>
        <authorList>
            <person name="Kang H.-Y."/>
            <person name="Kim S."/>
            <person name="Kim J."/>
        </authorList>
    </citation>
    <scope>NUCLEOTIDE SEQUENCE</scope>
    <source>
        <strain evidence="1">WE-0250</strain>
        <plasmid evidence="1">U2501</plasmid>
    </source>
</reference>
<dbReference type="Pfam" id="PF13289">
    <property type="entry name" value="SIR2_2"/>
    <property type="match status" value="1"/>
</dbReference>
<dbReference type="RefSeq" id="WP_172687946.1">
    <property type="nucleotide sequence ID" value="NZ_CAJSGI010000031.1"/>
</dbReference>
<sequence length="435" mass="50051">MSEYVELAYAAATSRLCLFTGTGFSKAVSNGEAPTWKELLKKVCSKVHNAKQLEDTLFPDDKPPALSLEEAAQILSLKLNIEGKSIYDEIVEIISPIQLGEDISNIKDFFQKNSFRVITTNYDKLAECLTGDEEVQSITPGLPIPKYSSKVKIYHVHGSIDSPKNMVVTSEDYFRFINSDTYFSQKLSTILHENTVVILGYSLSDTNLKAIINSYKTFSKDNALCSNIFFISHGEVSQDMKDYYFYCFGIRVIDNTEIDDFFHRLSSKILLIEDIMERARENIRKVIVGSHTYKNEYIRLEDSFYQIISSIISEGLDWSDSRVVEFFKRIIEQKRNLTRESGAWEQYEQLAKWLIYFGSIIEIAGTKYEKAYLEAVEYSMSNMSKERRLGYSWHAYRAWETRWSTIIASNRLIIKKHIEELGVLDDASSIVKNIV</sequence>
<proteinExistence type="predicted"/>
<protein>
    <submittedName>
        <fullName evidence="1">Uncharacterized protein</fullName>
    </submittedName>
</protein>